<dbReference type="InterPro" id="IPR008969">
    <property type="entry name" value="CarboxyPept-like_regulatory"/>
</dbReference>
<evidence type="ECO:0000313" key="1">
    <source>
        <dbReference type="EMBL" id="AUC20955.1"/>
    </source>
</evidence>
<gene>
    <name evidence="1" type="ORF">BTO15_01970</name>
</gene>
<sequence>HTSNWRGFCFKKNKISILNRKKISFLVLIIITISTTFSQKKISCKVVDASSGAPIVYATVMLKNINRGTHADLNGNFEIPIEQKNKGIIRISSIGYKTKEVKLSQLKTNSINVIYLSIANNQLNEIVIKSSKKKKRQLLGIQIVKQAIQNITENYPTEPHSYIGYYRDYQQPVGDSYQKNRQSKEEIKYLNVHEAIIESFDDGFDSDKLESKKNQSLLYNYRTNNQFIQDPSLTVPYDNEKRKYSESVYITPLGGNELNILNLTNTIRNHDKMSFSFSNVFEKDFVKNHKFKVKQVIFSDTTPIYEVSFSSIMETTNYDYAAFGTIYISKQDFAIHKLNYNLYYNNKKNPQYSVTIEYIPKKDKMYLNYITFNNFFEAYSGEYFKLIKTYYNPKQQSFEMHFNRLVALNSIHKRNFKIYYKNKRLKVLDIIPIEGSSRVFNVVIDEKSFDDIILKKENVNLIYSPYLKFDITNIKDLNGFEINKRPSLKINQYREFFVQETFEQKELPIQQNFIDKNAPLSKSLITPLELENNYWLNTPLKSSKN</sequence>
<evidence type="ECO:0000313" key="2">
    <source>
        <dbReference type="Proteomes" id="UP000232721"/>
    </source>
</evidence>
<dbReference type="Gene3D" id="2.60.40.1120">
    <property type="entry name" value="Carboxypeptidase-like, regulatory domain"/>
    <property type="match status" value="1"/>
</dbReference>
<protein>
    <recommendedName>
        <fullName evidence="3">Carboxypeptidase-like regulatory domain-containing protein</fullName>
    </recommendedName>
</protein>
<dbReference type="SUPFAM" id="SSF49464">
    <property type="entry name" value="Carboxypeptidase regulatory domain-like"/>
    <property type="match status" value="1"/>
</dbReference>
<dbReference type="RefSeq" id="WP_208890212.1">
    <property type="nucleotide sequence ID" value="NZ_CP019336.1"/>
</dbReference>
<proteinExistence type="predicted"/>
<evidence type="ECO:0008006" key="3">
    <source>
        <dbReference type="Google" id="ProtNLM"/>
    </source>
</evidence>
<accession>A0ABN5F9K0</accession>
<organism evidence="1 2">
    <name type="scientific">Polaribacter sejongensis</name>
    <dbReference type="NCBI Taxonomy" id="985043"/>
    <lineage>
        <taxon>Bacteria</taxon>
        <taxon>Pseudomonadati</taxon>
        <taxon>Bacteroidota</taxon>
        <taxon>Flavobacteriia</taxon>
        <taxon>Flavobacteriales</taxon>
        <taxon>Flavobacteriaceae</taxon>
    </lineage>
</organism>
<feature type="non-terminal residue" evidence="1">
    <location>
        <position position="1"/>
    </location>
</feature>
<keyword evidence="2" id="KW-1185">Reference proteome</keyword>
<dbReference type="Pfam" id="PF13715">
    <property type="entry name" value="CarbopepD_reg_2"/>
    <property type="match status" value="1"/>
</dbReference>
<dbReference type="Proteomes" id="UP000232721">
    <property type="component" value="Chromosome"/>
</dbReference>
<dbReference type="EMBL" id="CP019336">
    <property type="protein sequence ID" value="AUC20955.1"/>
    <property type="molecule type" value="Genomic_DNA"/>
</dbReference>
<name>A0ABN5F9K0_9FLAO</name>
<reference evidence="1 2" key="1">
    <citation type="submission" date="2017-02" db="EMBL/GenBank/DDBJ databases">
        <title>Trade-off between light-utilization and light-protection in marine flavobacteria.</title>
        <authorList>
            <person name="Kumagai Y."/>
            <person name="Yoshizawa S."/>
            <person name="Kogure K."/>
            <person name="Iwasaki W."/>
        </authorList>
    </citation>
    <scope>NUCLEOTIDE SEQUENCE [LARGE SCALE GENOMIC DNA]</scope>
    <source>
        <strain evidence="1 2">KCTC 23670</strain>
    </source>
</reference>